<proteinExistence type="predicted"/>
<dbReference type="KEGG" id="lbc:LACBIDRAFT_330594"/>
<keyword evidence="3" id="KW-1185">Reference proteome</keyword>
<sequence length="331" mass="37384">MHTENRPTTNSKPTLADLLTLERLSPPSTAILKLTLLVPTNKAVMALAKKPHQGMDDVDDGVEMLEGEFDSRLKSNVEHWFSVHVIPVRSTCLVYGDLHNVAYLYDAPISWDPEYETVLRGNLISFTPISMNDGKGPEWSRVTLEEGIRILDKRENLSNSRSVSHLPLVFSRKIEALPVPIEPQAVLDSCSTDCRPPSRTYNTTRYWRHFHAKHFPIDNHLLKVNNELDKVVCRLDIAIIKSSPGTNASLDLEIGWFRRLDKEVPIKARLGNKELKVQALIQAVERHLIRIAKAAQQLGSPELTLEQNNYTHPRPSSDSDVDSDADMELAY</sequence>
<organism evidence="3">
    <name type="scientific">Laccaria bicolor (strain S238N-H82 / ATCC MYA-4686)</name>
    <name type="common">Bicoloured deceiver</name>
    <name type="synonym">Laccaria laccata var. bicolor</name>
    <dbReference type="NCBI Taxonomy" id="486041"/>
    <lineage>
        <taxon>Eukaryota</taxon>
        <taxon>Fungi</taxon>
        <taxon>Dikarya</taxon>
        <taxon>Basidiomycota</taxon>
        <taxon>Agaricomycotina</taxon>
        <taxon>Agaricomycetes</taxon>
        <taxon>Agaricomycetidae</taxon>
        <taxon>Agaricales</taxon>
        <taxon>Agaricineae</taxon>
        <taxon>Hydnangiaceae</taxon>
        <taxon>Laccaria</taxon>
    </lineage>
</organism>
<name>B0DLU4_LACBS</name>
<dbReference type="GeneID" id="6080552"/>
<reference evidence="2 3" key="1">
    <citation type="journal article" date="2008" name="Nature">
        <title>The genome of Laccaria bicolor provides insights into mycorrhizal symbiosis.</title>
        <authorList>
            <person name="Martin F."/>
            <person name="Aerts A."/>
            <person name="Ahren D."/>
            <person name="Brun A."/>
            <person name="Danchin E.G.J."/>
            <person name="Duchaussoy F."/>
            <person name="Gibon J."/>
            <person name="Kohler A."/>
            <person name="Lindquist E."/>
            <person name="Pereda V."/>
            <person name="Salamov A."/>
            <person name="Shapiro H.J."/>
            <person name="Wuyts J."/>
            <person name="Blaudez D."/>
            <person name="Buee M."/>
            <person name="Brokstein P."/>
            <person name="Canbaeck B."/>
            <person name="Cohen D."/>
            <person name="Courty P.E."/>
            <person name="Coutinho P.M."/>
            <person name="Delaruelle C."/>
            <person name="Detter J.C."/>
            <person name="Deveau A."/>
            <person name="DiFazio S."/>
            <person name="Duplessis S."/>
            <person name="Fraissinet-Tachet L."/>
            <person name="Lucic E."/>
            <person name="Frey-Klett P."/>
            <person name="Fourrey C."/>
            <person name="Feussner I."/>
            <person name="Gay G."/>
            <person name="Grimwood J."/>
            <person name="Hoegger P.J."/>
            <person name="Jain P."/>
            <person name="Kilaru S."/>
            <person name="Labbe J."/>
            <person name="Lin Y.C."/>
            <person name="Legue V."/>
            <person name="Le Tacon F."/>
            <person name="Marmeisse R."/>
            <person name="Melayah D."/>
            <person name="Montanini B."/>
            <person name="Muratet M."/>
            <person name="Nehls U."/>
            <person name="Niculita-Hirzel H."/>
            <person name="Oudot-Le Secq M.P."/>
            <person name="Peter M."/>
            <person name="Quesneville H."/>
            <person name="Rajashekar B."/>
            <person name="Reich M."/>
            <person name="Rouhier N."/>
            <person name="Schmutz J."/>
            <person name="Yin T."/>
            <person name="Chalot M."/>
            <person name="Henrissat B."/>
            <person name="Kuees U."/>
            <person name="Lucas S."/>
            <person name="Van de Peer Y."/>
            <person name="Podila G.K."/>
            <person name="Polle A."/>
            <person name="Pukkila P.J."/>
            <person name="Richardson P.M."/>
            <person name="Rouze P."/>
            <person name="Sanders I.R."/>
            <person name="Stajich J.E."/>
            <person name="Tunlid A."/>
            <person name="Tuskan G."/>
            <person name="Grigoriev I.V."/>
        </authorList>
    </citation>
    <scope>NUCLEOTIDE SEQUENCE [LARGE SCALE GENOMIC DNA]</scope>
    <source>
        <strain evidence="3">S238N-H82 / ATCC MYA-4686</strain>
    </source>
</reference>
<evidence type="ECO:0000256" key="1">
    <source>
        <dbReference type="SAM" id="MobiDB-lite"/>
    </source>
</evidence>
<dbReference type="OrthoDB" id="5551751at2759"/>
<dbReference type="Proteomes" id="UP000001194">
    <property type="component" value="Unassembled WGS sequence"/>
</dbReference>
<dbReference type="EMBL" id="DS547118">
    <property type="protein sequence ID" value="EDR04457.1"/>
    <property type="molecule type" value="Genomic_DNA"/>
</dbReference>
<dbReference type="HOGENOM" id="CLU_839564_0_0_1"/>
<dbReference type="RefSeq" id="XP_001884976.1">
    <property type="nucleotide sequence ID" value="XM_001884941.1"/>
</dbReference>
<dbReference type="InParanoid" id="B0DLU4"/>
<evidence type="ECO:0000313" key="2">
    <source>
        <dbReference type="EMBL" id="EDR04457.1"/>
    </source>
</evidence>
<protein>
    <submittedName>
        <fullName evidence="2">Predicted protein</fullName>
    </submittedName>
</protein>
<evidence type="ECO:0000313" key="3">
    <source>
        <dbReference type="Proteomes" id="UP000001194"/>
    </source>
</evidence>
<accession>B0DLU4</accession>
<gene>
    <name evidence="2" type="ORF">LACBIDRAFT_330594</name>
</gene>
<feature type="region of interest" description="Disordered" evidence="1">
    <location>
        <begin position="306"/>
        <end position="325"/>
    </location>
</feature>
<dbReference type="AlphaFoldDB" id="B0DLU4"/>